<dbReference type="GO" id="GO:0009294">
    <property type="term" value="P:DNA-mediated transformation"/>
    <property type="evidence" value="ECO:0007669"/>
    <property type="project" value="InterPro"/>
</dbReference>
<evidence type="ECO:0000313" key="5">
    <source>
        <dbReference type="Proteomes" id="UP000013526"/>
    </source>
</evidence>
<dbReference type="Pfam" id="PF02481">
    <property type="entry name" value="DNA_processg_A"/>
    <property type="match status" value="1"/>
</dbReference>
<feature type="domain" description="Smf/DprA SLOG" evidence="2">
    <location>
        <begin position="89"/>
        <end position="298"/>
    </location>
</feature>
<dbReference type="Gene3D" id="1.10.10.10">
    <property type="entry name" value="Winged helix-like DNA-binding domain superfamily/Winged helix DNA-binding domain"/>
    <property type="match status" value="1"/>
</dbReference>
<accession>R1FA10</accession>
<proteinExistence type="inferred from homology"/>
<dbReference type="InterPro" id="IPR036388">
    <property type="entry name" value="WH-like_DNA-bd_sf"/>
</dbReference>
<name>R1FA10_9GAMM</name>
<feature type="domain" description="DprA winged helix" evidence="3">
    <location>
        <begin position="333"/>
        <end position="381"/>
    </location>
</feature>
<evidence type="ECO:0000313" key="4">
    <source>
        <dbReference type="EMBL" id="EOD56487.1"/>
    </source>
</evidence>
<dbReference type="InterPro" id="IPR003488">
    <property type="entry name" value="DprA"/>
</dbReference>
<dbReference type="SUPFAM" id="SSF102405">
    <property type="entry name" value="MCP/YpsA-like"/>
    <property type="match status" value="1"/>
</dbReference>
<dbReference type="Gene3D" id="3.40.50.450">
    <property type="match status" value="1"/>
</dbReference>
<evidence type="ECO:0000259" key="2">
    <source>
        <dbReference type="Pfam" id="PF02481"/>
    </source>
</evidence>
<keyword evidence="5" id="KW-1185">Reference proteome</keyword>
<evidence type="ECO:0000259" key="3">
    <source>
        <dbReference type="Pfam" id="PF17782"/>
    </source>
</evidence>
<dbReference type="Pfam" id="PF17782">
    <property type="entry name" value="WHD_DprA"/>
    <property type="match status" value="1"/>
</dbReference>
<dbReference type="PANTHER" id="PTHR43022:SF1">
    <property type="entry name" value="PROTEIN SMF"/>
    <property type="match status" value="1"/>
</dbReference>
<dbReference type="InterPro" id="IPR057666">
    <property type="entry name" value="DrpA_SLOG"/>
</dbReference>
<dbReference type="InterPro" id="IPR041614">
    <property type="entry name" value="DprA_WH"/>
</dbReference>
<comment type="caution">
    <text evidence="4">The sequence shown here is derived from an EMBL/GenBank/DDBJ whole genome shotgun (WGS) entry which is preliminary data.</text>
</comment>
<dbReference type="PATRIC" id="fig|1268236.3.peg.656"/>
<protein>
    <submittedName>
        <fullName evidence="4">DNA protecting protein DprA</fullName>
    </submittedName>
</protein>
<sequence>MAIMDELRAWLILESVPGVGPVTASRLLSALAESADEEDPESDITALFDCSDGHLHDVGLSREQVRALRHPGIGVEEALRWADGPGNRLICRDSPEYPPLLREIPAAPLLLYCRGELDVLCLPQIAMVGSRHPSYAGKDNAARLARALAGSGLAITSGLALGIDGVCHQQALAVGGITLAVLGSGLDQVYPKRHQLLAEQILINGGLLISEFSPDKGPLAEHFPRRNRIISGLSLGTLVVEAAEQSGSLITARYALEQGREVFAVPGAPQNEQALGCNRLIQQGAKLVLNAEDVLAELNWTQICIPPGGAGAVSNANADENADVNAGINSALPYADLLDNVDYETTSVDTVAERTELPVEVVLGRLVELELAGVVIAVAGGYVRARRANHV</sequence>
<reference evidence="4 5" key="1">
    <citation type="journal article" date="2013" name="Genome Announc.">
        <title>Draft Genome Sequence of Aeromonas molluscorum Strain 848TT, Isolated from Bivalve Molluscs.</title>
        <authorList>
            <person name="Spataro N."/>
            <person name="Farfan M."/>
            <person name="Albarral V."/>
            <person name="Sanglas A."/>
            <person name="Loren J.G."/>
            <person name="Fuste M.C."/>
            <person name="Bosch E."/>
        </authorList>
    </citation>
    <scope>NUCLEOTIDE SEQUENCE [LARGE SCALE GENOMIC DNA]</scope>
    <source>
        <strain evidence="4 5">848</strain>
    </source>
</reference>
<gene>
    <name evidence="4" type="ORF">G113_03269</name>
</gene>
<dbReference type="PANTHER" id="PTHR43022">
    <property type="entry name" value="PROTEIN SMF"/>
    <property type="match status" value="1"/>
</dbReference>
<dbReference type="AlphaFoldDB" id="R1FA10"/>
<comment type="similarity">
    <text evidence="1">Belongs to the DprA/Smf family.</text>
</comment>
<dbReference type="EMBL" id="AQGQ01000010">
    <property type="protein sequence ID" value="EOD56487.1"/>
    <property type="molecule type" value="Genomic_DNA"/>
</dbReference>
<dbReference type="Proteomes" id="UP000013526">
    <property type="component" value="Unassembled WGS sequence"/>
</dbReference>
<dbReference type="NCBIfam" id="TIGR00732">
    <property type="entry name" value="dprA"/>
    <property type="match status" value="1"/>
</dbReference>
<organism evidence="4 5">
    <name type="scientific">Aeromonas molluscorum 848</name>
    <dbReference type="NCBI Taxonomy" id="1268236"/>
    <lineage>
        <taxon>Bacteria</taxon>
        <taxon>Pseudomonadati</taxon>
        <taxon>Pseudomonadota</taxon>
        <taxon>Gammaproteobacteria</taxon>
        <taxon>Aeromonadales</taxon>
        <taxon>Aeromonadaceae</taxon>
        <taxon>Aeromonas</taxon>
    </lineage>
</organism>
<evidence type="ECO:0000256" key="1">
    <source>
        <dbReference type="ARBA" id="ARBA00006525"/>
    </source>
</evidence>